<evidence type="ECO:0000259" key="5">
    <source>
        <dbReference type="Pfam" id="PF09375"/>
    </source>
</evidence>
<accession>A0A9X4E397</accession>
<keyword evidence="3 4" id="KW-0732">Signal</keyword>
<evidence type="ECO:0000256" key="1">
    <source>
        <dbReference type="ARBA" id="ARBA00004196"/>
    </source>
</evidence>
<dbReference type="NCBIfam" id="NF041757">
    <property type="entry name" value="EfeO"/>
    <property type="match status" value="1"/>
</dbReference>
<dbReference type="CDD" id="cd14656">
    <property type="entry name" value="Imelysin-like_EfeO"/>
    <property type="match status" value="1"/>
</dbReference>
<dbReference type="InterPro" id="IPR053377">
    <property type="entry name" value="Iron_uptake_EfeM/EfeO"/>
</dbReference>
<dbReference type="AlphaFoldDB" id="A0A9X4E397"/>
<dbReference type="InterPro" id="IPR038352">
    <property type="entry name" value="Imelysin_sf"/>
</dbReference>
<proteinExistence type="inferred from homology"/>
<comment type="similarity">
    <text evidence="2">Belongs to the EfeM/EfeO family.</text>
</comment>
<feature type="signal peptide" evidence="4">
    <location>
        <begin position="1"/>
        <end position="23"/>
    </location>
</feature>
<gene>
    <name evidence="6" type="primary">efeO</name>
    <name evidence="6" type="ORF">ORY91_001334</name>
</gene>
<name>A0A9X4E397_9NEIS</name>
<evidence type="ECO:0000313" key="6">
    <source>
        <dbReference type="EMBL" id="MDD9327919.1"/>
    </source>
</evidence>
<comment type="caution">
    <text evidence="6">The sequence shown here is derived from an EMBL/GenBank/DDBJ whole genome shotgun (WGS) entry which is preliminary data.</text>
</comment>
<sequence>MKPTNRIALSLLLALGLAACRPAAEQSPSAPAASAASEAGGGMVQTASDAAMADLAQPLSDYKAYVQAEAKALVAKTADFAAAVKAGEVEKAKALYADTRSHYERIEPVAELFNELDPAIDAREDDYKAGPKDPEFTGFHRIEYALWVEKSTAGVQETADKLVADVKKLQSEIDVLDFPPEKVVGGAAELIEEVAASKISGEENRYSSVDLSDFQANVEGAQKIFELFRPQIVAKNPPLAEQIDADFKQVNEALAKYRTDGGFAPYNQLSEADRKAMQAPINALAEGLAQLRGTLGLN</sequence>
<dbReference type="EMBL" id="JAPQFL010000003">
    <property type="protein sequence ID" value="MDD9327919.1"/>
    <property type="molecule type" value="Genomic_DNA"/>
</dbReference>
<feature type="chain" id="PRO_5040973254" evidence="4">
    <location>
        <begin position="24"/>
        <end position="298"/>
    </location>
</feature>
<dbReference type="NCBIfam" id="NF007697">
    <property type="entry name" value="PRK10378.1"/>
    <property type="match status" value="1"/>
</dbReference>
<protein>
    <submittedName>
        <fullName evidence="6">Iron uptake system protein EfeO</fullName>
    </submittedName>
</protein>
<organism evidence="6">
    <name type="scientific">Neisseria leonii</name>
    <dbReference type="NCBI Taxonomy" id="2995413"/>
    <lineage>
        <taxon>Bacteria</taxon>
        <taxon>Pseudomonadati</taxon>
        <taxon>Pseudomonadota</taxon>
        <taxon>Betaproteobacteria</taxon>
        <taxon>Neisseriales</taxon>
        <taxon>Neisseriaceae</taxon>
        <taxon>Neisseria</taxon>
    </lineage>
</organism>
<dbReference type="PANTHER" id="PTHR39192:SF1">
    <property type="entry name" value="IRON UPTAKE SYSTEM COMPONENT EFEO"/>
    <property type="match status" value="1"/>
</dbReference>
<dbReference type="GO" id="GO:0030313">
    <property type="term" value="C:cell envelope"/>
    <property type="evidence" value="ECO:0007669"/>
    <property type="project" value="UniProtKB-SubCell"/>
</dbReference>
<dbReference type="InterPro" id="IPR050894">
    <property type="entry name" value="EfeM/EfeO_iron_uptake"/>
</dbReference>
<evidence type="ECO:0000256" key="3">
    <source>
        <dbReference type="ARBA" id="ARBA00022729"/>
    </source>
</evidence>
<dbReference type="PANTHER" id="PTHR39192">
    <property type="entry name" value="IRON UPTAKE SYSTEM COMPONENT EFEO"/>
    <property type="match status" value="1"/>
</dbReference>
<dbReference type="PROSITE" id="PS51257">
    <property type="entry name" value="PROKAR_LIPOPROTEIN"/>
    <property type="match status" value="1"/>
</dbReference>
<evidence type="ECO:0000256" key="2">
    <source>
        <dbReference type="ARBA" id="ARBA00005989"/>
    </source>
</evidence>
<evidence type="ECO:0000256" key="4">
    <source>
        <dbReference type="SAM" id="SignalP"/>
    </source>
</evidence>
<dbReference type="Gene3D" id="1.20.1420.20">
    <property type="entry name" value="M75 peptidase, HXXE motif"/>
    <property type="match status" value="1"/>
</dbReference>
<dbReference type="InterPro" id="IPR018976">
    <property type="entry name" value="Imelysin-like"/>
</dbReference>
<dbReference type="InterPro" id="IPR034981">
    <property type="entry name" value="Imelysin-like_EfeO/Algp7"/>
</dbReference>
<dbReference type="Pfam" id="PF09375">
    <property type="entry name" value="Peptidase_M75"/>
    <property type="match status" value="1"/>
</dbReference>
<comment type="subcellular location">
    <subcellularLocation>
        <location evidence="1">Cell envelope</location>
    </subcellularLocation>
</comment>
<feature type="domain" description="Imelysin-like" evidence="5">
    <location>
        <begin position="59"/>
        <end position="291"/>
    </location>
</feature>
<reference evidence="6" key="1">
    <citation type="submission" date="2022-10" db="EMBL/GenBank/DDBJ databases">
        <authorList>
            <person name="Boutroux M."/>
        </authorList>
    </citation>
    <scope>NUCLEOTIDE SEQUENCE</scope>
    <source>
        <strain evidence="6">51.81</strain>
    </source>
</reference>